<dbReference type="AlphaFoldDB" id="A0A8H4B4N7"/>
<reference evidence="2 3" key="1">
    <citation type="journal article" date="2019" name="Environ. Microbiol.">
        <title>At the nexus of three kingdoms: the genome of the mycorrhizal fungus Gigaspora margarita provides insights into plant, endobacterial and fungal interactions.</title>
        <authorList>
            <person name="Venice F."/>
            <person name="Ghignone S."/>
            <person name="Salvioli di Fossalunga A."/>
            <person name="Amselem J."/>
            <person name="Novero M."/>
            <person name="Xianan X."/>
            <person name="Sedzielewska Toro K."/>
            <person name="Morin E."/>
            <person name="Lipzen A."/>
            <person name="Grigoriev I.V."/>
            <person name="Henrissat B."/>
            <person name="Martin F.M."/>
            <person name="Bonfante P."/>
        </authorList>
    </citation>
    <scope>NUCLEOTIDE SEQUENCE [LARGE SCALE GENOMIC DNA]</scope>
    <source>
        <strain evidence="2 3">BEG34</strain>
    </source>
</reference>
<accession>A0A8H4B4N7</accession>
<feature type="region of interest" description="Disordered" evidence="1">
    <location>
        <begin position="61"/>
        <end position="93"/>
    </location>
</feature>
<gene>
    <name evidence="2" type="ORF">F8M41_003408</name>
</gene>
<comment type="caution">
    <text evidence="2">The sequence shown here is derived from an EMBL/GenBank/DDBJ whole genome shotgun (WGS) entry which is preliminary data.</text>
</comment>
<dbReference type="EMBL" id="WTPW01000014">
    <property type="protein sequence ID" value="KAF0560074.1"/>
    <property type="molecule type" value="Genomic_DNA"/>
</dbReference>
<protein>
    <submittedName>
        <fullName evidence="2">Uncharacterized protein</fullName>
    </submittedName>
</protein>
<evidence type="ECO:0000313" key="2">
    <source>
        <dbReference type="EMBL" id="KAF0560074.1"/>
    </source>
</evidence>
<name>A0A8H4B4N7_GIGMA</name>
<dbReference type="Proteomes" id="UP000439903">
    <property type="component" value="Unassembled WGS sequence"/>
</dbReference>
<organism evidence="2 3">
    <name type="scientific">Gigaspora margarita</name>
    <dbReference type="NCBI Taxonomy" id="4874"/>
    <lineage>
        <taxon>Eukaryota</taxon>
        <taxon>Fungi</taxon>
        <taxon>Fungi incertae sedis</taxon>
        <taxon>Mucoromycota</taxon>
        <taxon>Glomeromycotina</taxon>
        <taxon>Glomeromycetes</taxon>
        <taxon>Diversisporales</taxon>
        <taxon>Gigasporaceae</taxon>
        <taxon>Gigaspora</taxon>
    </lineage>
</organism>
<evidence type="ECO:0000256" key="1">
    <source>
        <dbReference type="SAM" id="MobiDB-lite"/>
    </source>
</evidence>
<keyword evidence="3" id="KW-1185">Reference proteome</keyword>
<feature type="compositionally biased region" description="Basic and acidic residues" evidence="1">
    <location>
        <begin position="65"/>
        <end position="75"/>
    </location>
</feature>
<proteinExistence type="predicted"/>
<feature type="region of interest" description="Disordered" evidence="1">
    <location>
        <begin position="1"/>
        <end position="24"/>
    </location>
</feature>
<sequence length="93" mass="11183">MKKEEVTERRKKMSALPAGYDSREAPEECQSVYLYMSQRLMRRAIRCVYEDIHKSRYHYQNGIGIKKDEQEKSKENYQTSEIQQTQTSSRREL</sequence>
<feature type="compositionally biased region" description="Low complexity" evidence="1">
    <location>
        <begin position="78"/>
        <end position="93"/>
    </location>
</feature>
<evidence type="ECO:0000313" key="3">
    <source>
        <dbReference type="Proteomes" id="UP000439903"/>
    </source>
</evidence>